<dbReference type="InterPro" id="IPR036259">
    <property type="entry name" value="MFS_trans_sf"/>
</dbReference>
<evidence type="ECO:0000259" key="8">
    <source>
        <dbReference type="PROSITE" id="PS50850"/>
    </source>
</evidence>
<feature type="transmembrane region" description="Helical" evidence="7">
    <location>
        <begin position="183"/>
        <end position="201"/>
    </location>
</feature>
<feature type="transmembrane region" description="Helical" evidence="7">
    <location>
        <begin position="207"/>
        <end position="230"/>
    </location>
</feature>
<keyword evidence="10" id="KW-1185">Reference proteome</keyword>
<feature type="transmembrane region" description="Helical" evidence="7">
    <location>
        <begin position="277"/>
        <end position="299"/>
    </location>
</feature>
<name>A0ABY5VS03_9ACTN</name>
<accession>A0ABY5VS03</accession>
<evidence type="ECO:0000256" key="2">
    <source>
        <dbReference type="ARBA" id="ARBA00022448"/>
    </source>
</evidence>
<keyword evidence="5 7" id="KW-1133">Transmembrane helix</keyword>
<evidence type="ECO:0000256" key="1">
    <source>
        <dbReference type="ARBA" id="ARBA00004651"/>
    </source>
</evidence>
<keyword evidence="6 7" id="KW-0472">Membrane</keyword>
<dbReference type="Proteomes" id="UP001059617">
    <property type="component" value="Chromosome"/>
</dbReference>
<feature type="transmembrane region" description="Helical" evidence="7">
    <location>
        <begin position="343"/>
        <end position="366"/>
    </location>
</feature>
<protein>
    <submittedName>
        <fullName evidence="9">MFS transporter</fullName>
    </submittedName>
</protein>
<evidence type="ECO:0000256" key="7">
    <source>
        <dbReference type="SAM" id="Phobius"/>
    </source>
</evidence>
<gene>
    <name evidence="9" type="ORF">Dfulv_33570</name>
</gene>
<proteinExistence type="predicted"/>
<dbReference type="CDD" id="cd17321">
    <property type="entry name" value="MFS_MMR_MDR_like"/>
    <property type="match status" value="1"/>
</dbReference>
<dbReference type="EMBL" id="CP073720">
    <property type="protein sequence ID" value="UWP80070.1"/>
    <property type="molecule type" value="Genomic_DNA"/>
</dbReference>
<evidence type="ECO:0000313" key="10">
    <source>
        <dbReference type="Proteomes" id="UP001059617"/>
    </source>
</evidence>
<dbReference type="InterPro" id="IPR020846">
    <property type="entry name" value="MFS_dom"/>
</dbReference>
<feature type="domain" description="Major facilitator superfamily (MFS) profile" evidence="8">
    <location>
        <begin position="1"/>
        <end position="445"/>
    </location>
</feature>
<keyword evidence="2" id="KW-0813">Transport</keyword>
<keyword evidence="4 7" id="KW-0812">Transmembrane</keyword>
<dbReference type="PROSITE" id="PS50850">
    <property type="entry name" value="MFS"/>
    <property type="match status" value="1"/>
</dbReference>
<feature type="transmembrane region" description="Helical" evidence="7">
    <location>
        <begin position="250"/>
        <end position="271"/>
    </location>
</feature>
<feature type="transmembrane region" description="Helical" evidence="7">
    <location>
        <begin position="311"/>
        <end position="331"/>
    </location>
</feature>
<dbReference type="RefSeq" id="WP_259857828.1">
    <property type="nucleotide sequence ID" value="NZ_BAAAST010000016.1"/>
</dbReference>
<sequence>MTCYLMIIVDNNVVTIALPQIQSSLHMSATGLSWVLSSYTLTFGGLLLLGGRAGDVFGRRRVFVTGVVLFTVSSLLGGLATTAWWLLAARAVQGLGAALASPGAMALLMTNFKEGPARNRALAVYSTLAGLGMAIGMILGGLLTEWTSWRWVLFINVPFGAVVAVLTPIYIADPERHRGRIDIIGALTGTAAIAALVYGFIRASEVGWGDALTLTAFAAAVVLLAVFLLVQRRVPHPTVPLQLFADRNRAAGYATVLLAMACLFGVLFFISQFLQNILGYSALQAGLAFLPMAVGMFGMSRFTPRLLPRVGALRLILIGLAVVAGGAGWLSQLDEHTAYAPGLLVPMLMLGVGIGTFLMPLTALILGGVAPRDSGAAAGTMQTMQQVGGSLGLAILVTVYGTTLRLGGAQTPSLIAHAMGNAFIAATVSVVLALVLVAIVIRPNRPRA</sequence>
<dbReference type="InterPro" id="IPR011701">
    <property type="entry name" value="MFS"/>
</dbReference>
<dbReference type="NCBIfam" id="TIGR00711">
    <property type="entry name" value="efflux_EmrB"/>
    <property type="match status" value="1"/>
</dbReference>
<dbReference type="Gene3D" id="1.20.1720.10">
    <property type="entry name" value="Multidrug resistance protein D"/>
    <property type="match status" value="1"/>
</dbReference>
<evidence type="ECO:0000313" key="9">
    <source>
        <dbReference type="EMBL" id="UWP80070.1"/>
    </source>
</evidence>
<dbReference type="Gene3D" id="1.20.1250.20">
    <property type="entry name" value="MFS general substrate transporter like domains"/>
    <property type="match status" value="1"/>
</dbReference>
<evidence type="ECO:0000256" key="5">
    <source>
        <dbReference type="ARBA" id="ARBA00022989"/>
    </source>
</evidence>
<feature type="transmembrane region" description="Helical" evidence="7">
    <location>
        <begin position="414"/>
        <end position="441"/>
    </location>
</feature>
<feature type="transmembrane region" description="Helical" evidence="7">
    <location>
        <begin position="62"/>
        <end position="85"/>
    </location>
</feature>
<dbReference type="SUPFAM" id="SSF103473">
    <property type="entry name" value="MFS general substrate transporter"/>
    <property type="match status" value="2"/>
</dbReference>
<feature type="transmembrane region" description="Helical" evidence="7">
    <location>
        <begin position="32"/>
        <end position="50"/>
    </location>
</feature>
<reference evidence="9" key="2">
    <citation type="submission" date="2022-09" db="EMBL/GenBank/DDBJ databases">
        <title>Biosynthetic gene clusters of Dactylosporangioum fulvum.</title>
        <authorList>
            <person name="Caradec T."/>
        </authorList>
    </citation>
    <scope>NUCLEOTIDE SEQUENCE</scope>
    <source>
        <strain evidence="9">NRRL B-16292</strain>
    </source>
</reference>
<feature type="transmembrane region" description="Helical" evidence="7">
    <location>
        <begin position="122"/>
        <end position="143"/>
    </location>
</feature>
<reference evidence="9" key="1">
    <citation type="submission" date="2021-04" db="EMBL/GenBank/DDBJ databases">
        <authorList>
            <person name="Hartkoorn R.C."/>
            <person name="Beaudoing E."/>
            <person name="Hot D."/>
        </authorList>
    </citation>
    <scope>NUCLEOTIDE SEQUENCE</scope>
    <source>
        <strain evidence="9">NRRL B-16292</strain>
    </source>
</reference>
<evidence type="ECO:0000256" key="3">
    <source>
        <dbReference type="ARBA" id="ARBA00022475"/>
    </source>
</evidence>
<feature type="transmembrane region" description="Helical" evidence="7">
    <location>
        <begin position="149"/>
        <end position="171"/>
    </location>
</feature>
<keyword evidence="3" id="KW-1003">Cell membrane</keyword>
<feature type="transmembrane region" description="Helical" evidence="7">
    <location>
        <begin position="91"/>
        <end position="110"/>
    </location>
</feature>
<evidence type="ECO:0000256" key="6">
    <source>
        <dbReference type="ARBA" id="ARBA00023136"/>
    </source>
</evidence>
<dbReference type="PANTHER" id="PTHR42718:SF46">
    <property type="entry name" value="BLR6921 PROTEIN"/>
    <property type="match status" value="1"/>
</dbReference>
<dbReference type="PANTHER" id="PTHR42718">
    <property type="entry name" value="MAJOR FACILITATOR SUPERFAMILY MULTIDRUG TRANSPORTER MFSC"/>
    <property type="match status" value="1"/>
</dbReference>
<organism evidence="9 10">
    <name type="scientific">Dactylosporangium fulvum</name>
    <dbReference type="NCBI Taxonomy" id="53359"/>
    <lineage>
        <taxon>Bacteria</taxon>
        <taxon>Bacillati</taxon>
        <taxon>Actinomycetota</taxon>
        <taxon>Actinomycetes</taxon>
        <taxon>Micromonosporales</taxon>
        <taxon>Micromonosporaceae</taxon>
        <taxon>Dactylosporangium</taxon>
    </lineage>
</organism>
<evidence type="ECO:0000256" key="4">
    <source>
        <dbReference type="ARBA" id="ARBA00022692"/>
    </source>
</evidence>
<dbReference type="InterPro" id="IPR004638">
    <property type="entry name" value="EmrB-like"/>
</dbReference>
<feature type="transmembrane region" description="Helical" evidence="7">
    <location>
        <begin position="387"/>
        <end position="408"/>
    </location>
</feature>
<comment type="subcellular location">
    <subcellularLocation>
        <location evidence="1">Cell membrane</location>
        <topology evidence="1">Multi-pass membrane protein</topology>
    </subcellularLocation>
</comment>
<dbReference type="Pfam" id="PF07690">
    <property type="entry name" value="MFS_1"/>
    <property type="match status" value="1"/>
</dbReference>